<evidence type="ECO:0000313" key="2">
    <source>
        <dbReference type="Proteomes" id="UP000179807"/>
    </source>
</evidence>
<organism evidence="1 2">
    <name type="scientific">Tritrichomonas foetus</name>
    <dbReference type="NCBI Taxonomy" id="1144522"/>
    <lineage>
        <taxon>Eukaryota</taxon>
        <taxon>Metamonada</taxon>
        <taxon>Parabasalia</taxon>
        <taxon>Tritrichomonadida</taxon>
        <taxon>Tritrichomonadidae</taxon>
        <taxon>Tritrichomonas</taxon>
    </lineage>
</organism>
<dbReference type="CDD" id="cd14825">
    <property type="entry name" value="TRAPPC2_sedlin"/>
    <property type="match status" value="1"/>
</dbReference>
<dbReference type="GO" id="GO:0006888">
    <property type="term" value="P:endoplasmic reticulum to Golgi vesicle-mediated transport"/>
    <property type="evidence" value="ECO:0007669"/>
    <property type="project" value="InterPro"/>
</dbReference>
<reference evidence="1" key="1">
    <citation type="submission" date="2016-10" db="EMBL/GenBank/DDBJ databases">
        <authorList>
            <person name="Benchimol M."/>
            <person name="Almeida L.G."/>
            <person name="Vasconcelos A.T."/>
            <person name="Perreira-Neves A."/>
            <person name="Rosa I.A."/>
            <person name="Tasca T."/>
            <person name="Bogo M.R."/>
            <person name="de Souza W."/>
        </authorList>
    </citation>
    <scope>NUCLEOTIDE SEQUENCE [LARGE SCALE GENOMIC DNA]</scope>
    <source>
        <strain evidence="1">K</strain>
    </source>
</reference>
<sequence length="128" mass="14844">MFAVVGDNNLLFSTEISQLVENATEKSYLFQFILYASLDSLDLKDPTQYRESIDTYESYSISAFVTPGQTTFLLLHPKKKSEIIRKFFHQVHSYYAQLLMNPFYDVRTPIEDEQFKKNVQAAAQILIS</sequence>
<keyword evidence="2" id="KW-1185">Reference proteome</keyword>
<dbReference type="Gene3D" id="3.30.450.70">
    <property type="match status" value="1"/>
</dbReference>
<dbReference type="EMBL" id="MLAK01000939">
    <property type="protein sequence ID" value="OHT00763.1"/>
    <property type="molecule type" value="Genomic_DNA"/>
</dbReference>
<dbReference type="InterPro" id="IPR006722">
    <property type="entry name" value="Sedlin"/>
</dbReference>
<name>A0A1J4JNY8_9EUKA</name>
<dbReference type="SUPFAM" id="SSF64356">
    <property type="entry name" value="SNARE-like"/>
    <property type="match status" value="1"/>
</dbReference>
<protein>
    <recommendedName>
        <fullName evidence="3">Trafficking protein particle complex subunit</fullName>
    </recommendedName>
</protein>
<accession>A0A1J4JNY8</accession>
<gene>
    <name evidence="1" type="ORF">TRFO_32449</name>
</gene>
<dbReference type="GO" id="GO:0005737">
    <property type="term" value="C:cytoplasm"/>
    <property type="evidence" value="ECO:0007669"/>
    <property type="project" value="GOC"/>
</dbReference>
<dbReference type="Proteomes" id="UP000179807">
    <property type="component" value="Unassembled WGS sequence"/>
</dbReference>
<dbReference type="GeneID" id="94843208"/>
<dbReference type="OrthoDB" id="10252102at2759"/>
<comment type="caution">
    <text evidence="1">The sequence shown here is derived from an EMBL/GenBank/DDBJ whole genome shotgun (WGS) entry which is preliminary data.</text>
</comment>
<dbReference type="Pfam" id="PF04628">
    <property type="entry name" value="Sedlin_N"/>
    <property type="match status" value="1"/>
</dbReference>
<dbReference type="InterPro" id="IPR011012">
    <property type="entry name" value="Longin-like_dom_sf"/>
</dbReference>
<dbReference type="VEuPathDB" id="TrichDB:TRFO_32449"/>
<proteinExistence type="predicted"/>
<evidence type="ECO:0000313" key="1">
    <source>
        <dbReference type="EMBL" id="OHT00763.1"/>
    </source>
</evidence>
<dbReference type="RefSeq" id="XP_068353899.1">
    <property type="nucleotide sequence ID" value="XM_068508504.1"/>
</dbReference>
<dbReference type="PANTHER" id="PTHR12403">
    <property type="entry name" value="TRAFFICKING PROTEIN PARTICLE COMPLEX SUBUNIT 2"/>
    <property type="match status" value="1"/>
</dbReference>
<dbReference type="AlphaFoldDB" id="A0A1J4JNY8"/>
<evidence type="ECO:0008006" key="3">
    <source>
        <dbReference type="Google" id="ProtNLM"/>
    </source>
</evidence>